<evidence type="ECO:0000313" key="2">
    <source>
        <dbReference type="Proteomes" id="UP000304148"/>
    </source>
</evidence>
<name>A0A383RA36_PAEAL</name>
<dbReference type="EMBL" id="LS992241">
    <property type="protein sequence ID" value="SYX83975.1"/>
    <property type="molecule type" value="Genomic_DNA"/>
</dbReference>
<sequence length="66" mass="8246">MFLSLTQINGRLYHKTSKYFHVKGVVLFEKFKLPIFFHELIVKYLIIIFDDFYWHDLYFRCRCEAY</sequence>
<protein>
    <submittedName>
        <fullName evidence="1">Uncharacterized protein</fullName>
    </submittedName>
</protein>
<organism evidence="1 2">
    <name type="scientific">Paenibacillus alvei</name>
    <name type="common">Bacillus alvei</name>
    <dbReference type="NCBI Taxonomy" id="44250"/>
    <lineage>
        <taxon>Bacteria</taxon>
        <taxon>Bacillati</taxon>
        <taxon>Bacillota</taxon>
        <taxon>Bacilli</taxon>
        <taxon>Bacillales</taxon>
        <taxon>Paenibacillaceae</taxon>
        <taxon>Paenibacillus</taxon>
    </lineage>
</organism>
<dbReference type="Proteomes" id="UP000304148">
    <property type="component" value="Chromosome"/>
</dbReference>
<reference evidence="2" key="1">
    <citation type="submission" date="2018-08" db="EMBL/GenBank/DDBJ databases">
        <authorList>
            <person name="Chevrot R."/>
        </authorList>
    </citation>
    <scope>NUCLEOTIDE SEQUENCE [LARGE SCALE GENOMIC DNA]</scope>
</reference>
<evidence type="ECO:0000313" key="1">
    <source>
        <dbReference type="EMBL" id="SYX83975.1"/>
    </source>
</evidence>
<dbReference type="AlphaFoldDB" id="A0A383RA36"/>
<proteinExistence type="predicted"/>
<accession>A0A383RA36</accession>
<gene>
    <name evidence="1" type="ORF">PBLR_12397</name>
</gene>